<protein>
    <submittedName>
        <fullName evidence="1">Uncharacterized protein</fullName>
    </submittedName>
</protein>
<dbReference type="Proteomes" id="UP001497535">
    <property type="component" value="Unassembled WGS sequence"/>
</dbReference>
<gene>
    <name evidence="1" type="ORF">MENTE1834_LOCUS13733</name>
</gene>
<comment type="caution">
    <text evidence="1">The sequence shown here is derived from an EMBL/GenBank/DDBJ whole genome shotgun (WGS) entry which is preliminary data.</text>
</comment>
<reference evidence="1" key="1">
    <citation type="submission" date="2023-11" db="EMBL/GenBank/DDBJ databases">
        <authorList>
            <person name="Poullet M."/>
        </authorList>
    </citation>
    <scope>NUCLEOTIDE SEQUENCE</scope>
    <source>
        <strain evidence="1">E1834</strain>
    </source>
</reference>
<evidence type="ECO:0000313" key="1">
    <source>
        <dbReference type="EMBL" id="CAK5051888.1"/>
    </source>
</evidence>
<name>A0ACB0YLE2_MELEN</name>
<evidence type="ECO:0000313" key="2">
    <source>
        <dbReference type="Proteomes" id="UP001497535"/>
    </source>
</evidence>
<organism evidence="1 2">
    <name type="scientific">Meloidogyne enterolobii</name>
    <name type="common">Root-knot nematode worm</name>
    <name type="synonym">Meloidogyne mayaguensis</name>
    <dbReference type="NCBI Taxonomy" id="390850"/>
    <lineage>
        <taxon>Eukaryota</taxon>
        <taxon>Metazoa</taxon>
        <taxon>Ecdysozoa</taxon>
        <taxon>Nematoda</taxon>
        <taxon>Chromadorea</taxon>
        <taxon>Rhabditida</taxon>
        <taxon>Tylenchina</taxon>
        <taxon>Tylenchomorpha</taxon>
        <taxon>Tylenchoidea</taxon>
        <taxon>Meloidogynidae</taxon>
        <taxon>Meloidogyninae</taxon>
        <taxon>Meloidogyne</taxon>
    </lineage>
</organism>
<keyword evidence="2" id="KW-1185">Reference proteome</keyword>
<proteinExistence type="predicted"/>
<dbReference type="EMBL" id="CAVMJV010000014">
    <property type="protein sequence ID" value="CAK5051888.1"/>
    <property type="molecule type" value="Genomic_DNA"/>
</dbReference>
<accession>A0ACB0YLE2</accession>
<sequence length="267" mass="30840">MSESSTNSDFDLVDNNDIDIQTKLNNLLIEFNEEKEKNVKLQEQMNEINASYEKNMGELKNKLERLSKNCKRAGLRIPIPFSQKFGILNIILIFLGFNKYVDVCTQNNFIKPEEECNNYSLFYFEVKVKIEGEKNGYNTWLNIGLKNGISGPISLRPGDGVIENERCEVFKIEEFSWIDGDIFGCGLVYPPKNKSEKFPYIFFTQNGNQIGKAILLRDNFDPFKPYVCSRCCSAEANFGNNLETKPFCYDITKNFVIKEFYEDSEVD</sequence>